<accession>A0ABT4CP15</accession>
<dbReference type="EMBL" id="JAPQES010000002">
    <property type="protein sequence ID" value="MCY6370787.1"/>
    <property type="molecule type" value="Genomic_DNA"/>
</dbReference>
<gene>
    <name evidence="2" type="ORF">OXH55_09110</name>
</gene>
<keyword evidence="3" id="KW-1185">Reference proteome</keyword>
<protein>
    <recommendedName>
        <fullName evidence="4">Small EDRK-rich factor-like N-terminal domain-containing protein</fullName>
    </recommendedName>
</protein>
<evidence type="ECO:0008006" key="4">
    <source>
        <dbReference type="Google" id="ProtNLM"/>
    </source>
</evidence>
<proteinExistence type="predicted"/>
<evidence type="ECO:0000313" key="2">
    <source>
        <dbReference type="EMBL" id="MCY6370787.1"/>
    </source>
</evidence>
<evidence type="ECO:0000256" key="1">
    <source>
        <dbReference type="SAM" id="MobiDB-lite"/>
    </source>
</evidence>
<evidence type="ECO:0000313" key="3">
    <source>
        <dbReference type="Proteomes" id="UP001079657"/>
    </source>
</evidence>
<reference evidence="2" key="1">
    <citation type="submission" date="2022-12" db="EMBL/GenBank/DDBJ databases">
        <authorList>
            <person name="Wang J."/>
        </authorList>
    </citation>
    <scope>NUCLEOTIDE SEQUENCE</scope>
    <source>
        <strain evidence="2">HY-42-06</strain>
    </source>
</reference>
<feature type="region of interest" description="Disordered" evidence="1">
    <location>
        <begin position="1"/>
        <end position="53"/>
    </location>
</feature>
<organism evidence="2 3">
    <name type="scientific">Clostridium ganghwense</name>
    <dbReference type="NCBI Taxonomy" id="312089"/>
    <lineage>
        <taxon>Bacteria</taxon>
        <taxon>Bacillati</taxon>
        <taxon>Bacillota</taxon>
        <taxon>Clostridia</taxon>
        <taxon>Eubacteriales</taxon>
        <taxon>Clostridiaceae</taxon>
        <taxon>Clostridium</taxon>
    </lineage>
</organism>
<dbReference type="Proteomes" id="UP001079657">
    <property type="component" value="Unassembled WGS sequence"/>
</dbReference>
<sequence length="53" mass="6044">MAKRKKQKAEGNNRGAEKRQRELQKVNMEAAGEFALEDQKKQAGFGNPKNQKK</sequence>
<feature type="compositionally biased region" description="Basic and acidic residues" evidence="1">
    <location>
        <begin position="8"/>
        <end position="24"/>
    </location>
</feature>
<dbReference type="RefSeq" id="WP_268049612.1">
    <property type="nucleotide sequence ID" value="NZ_JAPQES010000002.1"/>
</dbReference>
<name>A0ABT4CP15_9CLOT</name>
<comment type="caution">
    <text evidence="2">The sequence shown here is derived from an EMBL/GenBank/DDBJ whole genome shotgun (WGS) entry which is preliminary data.</text>
</comment>